<protein>
    <submittedName>
        <fullName evidence="3">Kinase-like domain-containing protein</fullName>
    </submittedName>
</protein>
<proteinExistence type="predicted"/>
<organism evidence="3 4">
    <name type="scientific">Bombardia bombarda</name>
    <dbReference type="NCBI Taxonomy" id="252184"/>
    <lineage>
        <taxon>Eukaryota</taxon>
        <taxon>Fungi</taxon>
        <taxon>Dikarya</taxon>
        <taxon>Ascomycota</taxon>
        <taxon>Pezizomycotina</taxon>
        <taxon>Sordariomycetes</taxon>
        <taxon>Sordariomycetidae</taxon>
        <taxon>Sordariales</taxon>
        <taxon>Lasiosphaeriaceae</taxon>
        <taxon>Bombardia</taxon>
    </lineage>
</organism>
<evidence type="ECO:0000256" key="1">
    <source>
        <dbReference type="SAM" id="MobiDB-lite"/>
    </source>
</evidence>
<reference evidence="3" key="1">
    <citation type="submission" date="2023-06" db="EMBL/GenBank/DDBJ databases">
        <title>Genome-scale phylogeny and comparative genomics of the fungal order Sordariales.</title>
        <authorList>
            <consortium name="Lawrence Berkeley National Laboratory"/>
            <person name="Hensen N."/>
            <person name="Bonometti L."/>
            <person name="Westerberg I."/>
            <person name="Brannstrom I.O."/>
            <person name="Guillou S."/>
            <person name="Cros-Aarteil S."/>
            <person name="Calhoun S."/>
            <person name="Haridas S."/>
            <person name="Kuo A."/>
            <person name="Mondo S."/>
            <person name="Pangilinan J."/>
            <person name="Riley R."/>
            <person name="LaButti K."/>
            <person name="Andreopoulos B."/>
            <person name="Lipzen A."/>
            <person name="Chen C."/>
            <person name="Yanf M."/>
            <person name="Daum C."/>
            <person name="Ng V."/>
            <person name="Clum A."/>
            <person name="Steindorff A."/>
            <person name="Ohm R."/>
            <person name="Martin F."/>
            <person name="Silar P."/>
            <person name="Natvig D."/>
            <person name="Lalanne C."/>
            <person name="Gautier V."/>
            <person name="Ament-velasquez S.L."/>
            <person name="Kruys A."/>
            <person name="Hutchinson M.I."/>
            <person name="Powell A.J."/>
            <person name="Barry K."/>
            <person name="Miller A.N."/>
            <person name="Grigoriev I.V."/>
            <person name="Debuchy R."/>
            <person name="Gladieux P."/>
            <person name="Thoren M.H."/>
            <person name="Johannesson H."/>
        </authorList>
    </citation>
    <scope>NUCLEOTIDE SEQUENCE</scope>
    <source>
        <strain evidence="3">SMH3391-2</strain>
    </source>
</reference>
<dbReference type="EMBL" id="JAULSR010000012">
    <property type="protein sequence ID" value="KAK0609727.1"/>
    <property type="molecule type" value="Genomic_DNA"/>
</dbReference>
<evidence type="ECO:0000259" key="2">
    <source>
        <dbReference type="PROSITE" id="PS50011"/>
    </source>
</evidence>
<dbReference type="AlphaFoldDB" id="A0AA39TGC1"/>
<keyword evidence="4" id="KW-1185">Reference proteome</keyword>
<dbReference type="GO" id="GO:0005524">
    <property type="term" value="F:ATP binding"/>
    <property type="evidence" value="ECO:0007669"/>
    <property type="project" value="InterPro"/>
</dbReference>
<dbReference type="GO" id="GO:0004674">
    <property type="term" value="F:protein serine/threonine kinase activity"/>
    <property type="evidence" value="ECO:0007669"/>
    <property type="project" value="TreeGrafter"/>
</dbReference>
<dbReference type="PROSITE" id="PS50011">
    <property type="entry name" value="PROTEIN_KINASE_DOM"/>
    <property type="match status" value="1"/>
</dbReference>
<keyword evidence="3" id="KW-0418">Kinase</keyword>
<dbReference type="Gene3D" id="1.10.510.10">
    <property type="entry name" value="Transferase(Phosphotransferase) domain 1"/>
    <property type="match status" value="1"/>
</dbReference>
<feature type="domain" description="Protein kinase" evidence="2">
    <location>
        <begin position="200"/>
        <end position="508"/>
    </location>
</feature>
<name>A0AA39TGC1_9PEZI</name>
<keyword evidence="3" id="KW-0808">Transferase</keyword>
<evidence type="ECO:0000313" key="4">
    <source>
        <dbReference type="Proteomes" id="UP001174934"/>
    </source>
</evidence>
<dbReference type="InterPro" id="IPR011009">
    <property type="entry name" value="Kinase-like_dom_sf"/>
</dbReference>
<dbReference type="SMART" id="SM00220">
    <property type="entry name" value="S_TKc"/>
    <property type="match status" value="1"/>
</dbReference>
<feature type="region of interest" description="Disordered" evidence="1">
    <location>
        <begin position="37"/>
        <end position="56"/>
    </location>
</feature>
<accession>A0AA39TGC1</accession>
<dbReference type="Pfam" id="PF00069">
    <property type="entry name" value="Pkinase"/>
    <property type="match status" value="1"/>
</dbReference>
<dbReference type="CDD" id="cd00180">
    <property type="entry name" value="PKc"/>
    <property type="match status" value="1"/>
</dbReference>
<comment type="caution">
    <text evidence="3">The sequence shown here is derived from an EMBL/GenBank/DDBJ whole genome shotgun (WGS) entry which is preliminary data.</text>
</comment>
<dbReference type="PANTHER" id="PTHR24359:SF37">
    <property type="entry name" value="PROTEIN KINASE DOMAIN-CONTAINING PROTEIN"/>
    <property type="match status" value="1"/>
</dbReference>
<dbReference type="InterPro" id="IPR000719">
    <property type="entry name" value="Prot_kinase_dom"/>
</dbReference>
<evidence type="ECO:0000313" key="3">
    <source>
        <dbReference type="EMBL" id="KAK0609727.1"/>
    </source>
</evidence>
<sequence length="626" mass="71352">MSSPPNNPSPNPSIVVHLVKPTGSSDGLNSALELPTSVGTAKTYTPPDDENETDGLPIITDTDLDLARLLRIHKVPIASSGSGTDGGFWPLKLLHRILSRDRVQRELRIHYKEHTNDELQRLLNKIRPIHNPKQGSVEDNTHCIRIFALLTLCDKAEDIESFINNGHSDDILPVTKQCTCRRPNSVCSCGVCKQNDRQLTEIDRSTREGGFAFVSRVKIHPSSHGFRDVLQENIDRVYLQIKLSHEVFALKTLREENTRNHEEDFRRELAQLKRFNGLVHNHLVTLLATYNFRGKYCFLFPCANCDLDEFWESTEPKFDTETVRWVAKQMAGIMAAIHIIHDPKHLHDKLNPQEKRYGRHGDIKPDNILWFNLGEDKSDRGSLVISDMGLTSFNRDSSRSYIPNKNVLGAPGYRPPECDIEGGTVSRLFDIWTLGCLFLEMLTWLLGGQKLRNEFRKERMTVKYITGHVSDVFFEILKMNKATTEVNVAKVKDAVTKWFITLHQHPLCTRFIHDALDIIEKKMIIVMSADLKRATSAELEIEFKRLYEDLTDADFTDPDPQIRQYESTVGVEAKLKSIAQQTIEESGTQILPYIGSKPRSSMTDYDKLDDRTEKGAHWTRPGGLIE</sequence>
<gene>
    <name evidence="3" type="ORF">B0T17DRAFT_630243</name>
</gene>
<dbReference type="SUPFAM" id="SSF56112">
    <property type="entry name" value="Protein kinase-like (PK-like)"/>
    <property type="match status" value="1"/>
</dbReference>
<dbReference type="Proteomes" id="UP001174934">
    <property type="component" value="Unassembled WGS sequence"/>
</dbReference>
<feature type="compositionally biased region" description="Basic and acidic residues" evidence="1">
    <location>
        <begin position="604"/>
        <end position="616"/>
    </location>
</feature>
<dbReference type="PANTHER" id="PTHR24359">
    <property type="entry name" value="SERINE/THREONINE-PROTEIN KINASE SBK1"/>
    <property type="match status" value="1"/>
</dbReference>
<feature type="region of interest" description="Disordered" evidence="1">
    <location>
        <begin position="595"/>
        <end position="626"/>
    </location>
</feature>